<evidence type="ECO:0000313" key="3">
    <source>
        <dbReference type="Proteomes" id="UP001066276"/>
    </source>
</evidence>
<evidence type="ECO:0000313" key="2">
    <source>
        <dbReference type="EMBL" id="KAJ1200015.1"/>
    </source>
</evidence>
<feature type="region of interest" description="Disordered" evidence="1">
    <location>
        <begin position="36"/>
        <end position="87"/>
    </location>
</feature>
<feature type="compositionally biased region" description="Basic and acidic residues" evidence="1">
    <location>
        <begin position="52"/>
        <end position="64"/>
    </location>
</feature>
<comment type="caution">
    <text evidence="2">The sequence shown here is derived from an EMBL/GenBank/DDBJ whole genome shotgun (WGS) entry which is preliminary data.</text>
</comment>
<organism evidence="2 3">
    <name type="scientific">Pleurodeles waltl</name>
    <name type="common">Iberian ribbed newt</name>
    <dbReference type="NCBI Taxonomy" id="8319"/>
    <lineage>
        <taxon>Eukaryota</taxon>
        <taxon>Metazoa</taxon>
        <taxon>Chordata</taxon>
        <taxon>Craniata</taxon>
        <taxon>Vertebrata</taxon>
        <taxon>Euteleostomi</taxon>
        <taxon>Amphibia</taxon>
        <taxon>Batrachia</taxon>
        <taxon>Caudata</taxon>
        <taxon>Salamandroidea</taxon>
        <taxon>Salamandridae</taxon>
        <taxon>Pleurodelinae</taxon>
        <taxon>Pleurodeles</taxon>
    </lineage>
</organism>
<sequence>MVPWGTCEGRTAREEYCFRGHAAAQKDLSMEEVWFKPQPRGEDAEAEAGLKGSREEDVGPERIKSGRRHRGDYGSQKEGEKKPRPGR</sequence>
<keyword evidence="3" id="KW-1185">Reference proteome</keyword>
<name>A0AAV7VEI4_PLEWA</name>
<accession>A0AAV7VEI4</accession>
<feature type="compositionally biased region" description="Basic and acidic residues" evidence="1">
    <location>
        <begin position="71"/>
        <end position="87"/>
    </location>
</feature>
<dbReference type="EMBL" id="JANPWB010000003">
    <property type="protein sequence ID" value="KAJ1200015.1"/>
    <property type="molecule type" value="Genomic_DNA"/>
</dbReference>
<dbReference type="AlphaFoldDB" id="A0AAV7VEI4"/>
<dbReference type="Proteomes" id="UP001066276">
    <property type="component" value="Chromosome 2_1"/>
</dbReference>
<protein>
    <submittedName>
        <fullName evidence="2">Uncharacterized protein</fullName>
    </submittedName>
</protein>
<evidence type="ECO:0000256" key="1">
    <source>
        <dbReference type="SAM" id="MobiDB-lite"/>
    </source>
</evidence>
<gene>
    <name evidence="2" type="ORF">NDU88_003845</name>
</gene>
<proteinExistence type="predicted"/>
<reference evidence="2" key="1">
    <citation type="journal article" date="2022" name="bioRxiv">
        <title>Sequencing and chromosome-scale assembly of the giantPleurodeles waltlgenome.</title>
        <authorList>
            <person name="Brown T."/>
            <person name="Elewa A."/>
            <person name="Iarovenko S."/>
            <person name="Subramanian E."/>
            <person name="Araus A.J."/>
            <person name="Petzold A."/>
            <person name="Susuki M."/>
            <person name="Suzuki K.-i.T."/>
            <person name="Hayashi T."/>
            <person name="Toyoda A."/>
            <person name="Oliveira C."/>
            <person name="Osipova E."/>
            <person name="Leigh N.D."/>
            <person name="Simon A."/>
            <person name="Yun M.H."/>
        </authorList>
    </citation>
    <scope>NUCLEOTIDE SEQUENCE</scope>
    <source>
        <strain evidence="2">20211129_DDA</strain>
        <tissue evidence="2">Liver</tissue>
    </source>
</reference>